<organism evidence="1 2">
    <name type="scientific">Brachionus plicatilis</name>
    <name type="common">Marine rotifer</name>
    <name type="synonym">Brachionus muelleri</name>
    <dbReference type="NCBI Taxonomy" id="10195"/>
    <lineage>
        <taxon>Eukaryota</taxon>
        <taxon>Metazoa</taxon>
        <taxon>Spiralia</taxon>
        <taxon>Gnathifera</taxon>
        <taxon>Rotifera</taxon>
        <taxon>Eurotatoria</taxon>
        <taxon>Monogononta</taxon>
        <taxon>Pseudotrocha</taxon>
        <taxon>Ploima</taxon>
        <taxon>Brachionidae</taxon>
        <taxon>Brachionus</taxon>
    </lineage>
</organism>
<evidence type="ECO:0000313" key="1">
    <source>
        <dbReference type="EMBL" id="RNA06103.1"/>
    </source>
</evidence>
<dbReference type="EMBL" id="REGN01007489">
    <property type="protein sequence ID" value="RNA06103.1"/>
    <property type="molecule type" value="Genomic_DNA"/>
</dbReference>
<keyword evidence="2" id="KW-1185">Reference proteome</keyword>
<gene>
    <name evidence="1" type="ORF">BpHYR1_044742</name>
</gene>
<protein>
    <submittedName>
        <fullName evidence="1">Uncharacterized protein</fullName>
    </submittedName>
</protein>
<proteinExistence type="predicted"/>
<reference evidence="1 2" key="1">
    <citation type="journal article" date="2018" name="Sci. Rep.">
        <title>Genomic signatures of local adaptation to the degree of environmental predictability in rotifers.</title>
        <authorList>
            <person name="Franch-Gras L."/>
            <person name="Hahn C."/>
            <person name="Garcia-Roger E.M."/>
            <person name="Carmona M.J."/>
            <person name="Serra M."/>
            <person name="Gomez A."/>
        </authorList>
    </citation>
    <scope>NUCLEOTIDE SEQUENCE [LARGE SCALE GENOMIC DNA]</scope>
    <source>
        <strain evidence="1">HYR1</strain>
    </source>
</reference>
<sequence length="60" mass="7411">MHQTNSKSFSPHFRFYHLILFWFTFREQKIRRTYSSQIQEQKLIAKYVNYGSPNRLDRIG</sequence>
<comment type="caution">
    <text evidence="1">The sequence shown here is derived from an EMBL/GenBank/DDBJ whole genome shotgun (WGS) entry which is preliminary data.</text>
</comment>
<evidence type="ECO:0000313" key="2">
    <source>
        <dbReference type="Proteomes" id="UP000276133"/>
    </source>
</evidence>
<name>A0A3M7Q4B2_BRAPC</name>
<accession>A0A3M7Q4B2</accession>
<dbReference type="AlphaFoldDB" id="A0A3M7Q4B2"/>
<dbReference type="Proteomes" id="UP000276133">
    <property type="component" value="Unassembled WGS sequence"/>
</dbReference>